<feature type="domain" description="EamA" evidence="9">
    <location>
        <begin position="157"/>
        <end position="290"/>
    </location>
</feature>
<evidence type="ECO:0000256" key="7">
    <source>
        <dbReference type="ARBA" id="ARBA00023136"/>
    </source>
</evidence>
<dbReference type="InterPro" id="IPR004626">
    <property type="entry name" value="RarD"/>
</dbReference>
<keyword evidence="11" id="KW-1185">Reference proteome</keyword>
<dbReference type="EMBL" id="JBHLTR010000054">
    <property type="protein sequence ID" value="MFC0561161.1"/>
    <property type="molecule type" value="Genomic_DNA"/>
</dbReference>
<dbReference type="PANTHER" id="PTHR22911:SF137">
    <property type="entry name" value="SOLUTE CARRIER FAMILY 35 MEMBER G2-RELATED"/>
    <property type="match status" value="1"/>
</dbReference>
<feature type="transmembrane region" description="Helical" evidence="8">
    <location>
        <begin position="39"/>
        <end position="56"/>
    </location>
</feature>
<accession>A0ABV6NKA5</accession>
<proteinExistence type="inferred from homology"/>
<gene>
    <name evidence="10" type="primary">rarD</name>
    <name evidence="10" type="ORF">ACFFH4_19630</name>
</gene>
<evidence type="ECO:0000313" key="11">
    <source>
        <dbReference type="Proteomes" id="UP001589833"/>
    </source>
</evidence>
<keyword evidence="3" id="KW-0813">Transport</keyword>
<evidence type="ECO:0000313" key="10">
    <source>
        <dbReference type="EMBL" id="MFC0561161.1"/>
    </source>
</evidence>
<evidence type="ECO:0000256" key="5">
    <source>
        <dbReference type="ARBA" id="ARBA00022692"/>
    </source>
</evidence>
<evidence type="ECO:0000259" key="9">
    <source>
        <dbReference type="Pfam" id="PF00892"/>
    </source>
</evidence>
<feature type="transmembrane region" description="Helical" evidence="8">
    <location>
        <begin position="132"/>
        <end position="150"/>
    </location>
</feature>
<organism evidence="10 11">
    <name type="scientific">Halalkalibacter alkalisediminis</name>
    <dbReference type="NCBI Taxonomy" id="935616"/>
    <lineage>
        <taxon>Bacteria</taxon>
        <taxon>Bacillati</taxon>
        <taxon>Bacillota</taxon>
        <taxon>Bacilli</taxon>
        <taxon>Bacillales</taxon>
        <taxon>Bacillaceae</taxon>
        <taxon>Halalkalibacter</taxon>
    </lineage>
</organism>
<evidence type="ECO:0000256" key="6">
    <source>
        <dbReference type="ARBA" id="ARBA00022989"/>
    </source>
</evidence>
<dbReference type="Proteomes" id="UP001589833">
    <property type="component" value="Unassembled WGS sequence"/>
</dbReference>
<comment type="caution">
    <text evidence="10">The sequence shown here is derived from an EMBL/GenBank/DDBJ whole genome shotgun (WGS) entry which is preliminary data.</text>
</comment>
<feature type="transmembrane region" description="Helical" evidence="8">
    <location>
        <begin position="273"/>
        <end position="291"/>
    </location>
</feature>
<keyword evidence="6 8" id="KW-1133">Transmembrane helix</keyword>
<protein>
    <submittedName>
        <fullName evidence="10">EamA family transporter RarD</fullName>
    </submittedName>
</protein>
<feature type="transmembrane region" description="Helical" evidence="8">
    <location>
        <begin position="178"/>
        <end position="200"/>
    </location>
</feature>
<keyword evidence="5 8" id="KW-0812">Transmembrane</keyword>
<feature type="domain" description="EamA" evidence="9">
    <location>
        <begin position="8"/>
        <end position="148"/>
    </location>
</feature>
<feature type="transmembrane region" description="Helical" evidence="8">
    <location>
        <begin position="9"/>
        <end position="27"/>
    </location>
</feature>
<feature type="transmembrane region" description="Helical" evidence="8">
    <location>
        <begin position="156"/>
        <end position="171"/>
    </location>
</feature>
<evidence type="ECO:0000256" key="8">
    <source>
        <dbReference type="SAM" id="Phobius"/>
    </source>
</evidence>
<evidence type="ECO:0000256" key="3">
    <source>
        <dbReference type="ARBA" id="ARBA00022448"/>
    </source>
</evidence>
<comment type="similarity">
    <text evidence="2">Belongs to the EamA transporter family.</text>
</comment>
<keyword evidence="4" id="KW-1003">Cell membrane</keyword>
<comment type="subcellular location">
    <subcellularLocation>
        <location evidence="1">Cell membrane</location>
        <topology evidence="1">Multi-pass membrane protein</topology>
    </subcellularLocation>
</comment>
<name>A0ABV6NKA5_9BACI</name>
<dbReference type="InterPro" id="IPR037185">
    <property type="entry name" value="EmrE-like"/>
</dbReference>
<sequence length="316" mass="35411">MQQTDHQSGVLAATAAYLLWGVLPLFWKLFDTVSPGEVLAHRVIWSLVFMIGILAIRKQLHSAWEEFIFIFSHFRSAIGIILASCFISLNWFIFIWAVNSDRVIEASLGYYINPLLNVLLGVLFLKETFTRWQIVSFVLAFLGVTIMTLYYGVVPWTALLLGLSFGLYGLIKKIVNAGAMVGLTVETLLVTPVAFLYLYWIHHQPAFNSAFGLTHVDTTLLLIGSGAATAIPLLLFAIGARRISLSLIGFLQYMAPTIMLLLGIFLFNEPFSNVQFLAFLLIWIGLIIFTTSKTPAFQKFTAKFSRSKPQQKQKAC</sequence>
<evidence type="ECO:0000256" key="4">
    <source>
        <dbReference type="ARBA" id="ARBA00022475"/>
    </source>
</evidence>
<evidence type="ECO:0000256" key="2">
    <source>
        <dbReference type="ARBA" id="ARBA00007362"/>
    </source>
</evidence>
<dbReference type="NCBIfam" id="TIGR00688">
    <property type="entry name" value="rarD"/>
    <property type="match status" value="1"/>
</dbReference>
<feature type="transmembrane region" description="Helical" evidence="8">
    <location>
        <begin position="220"/>
        <end position="240"/>
    </location>
</feature>
<feature type="transmembrane region" description="Helical" evidence="8">
    <location>
        <begin position="247"/>
        <end position="267"/>
    </location>
</feature>
<dbReference type="SUPFAM" id="SSF103481">
    <property type="entry name" value="Multidrug resistance efflux transporter EmrE"/>
    <property type="match status" value="2"/>
</dbReference>
<evidence type="ECO:0000256" key="1">
    <source>
        <dbReference type="ARBA" id="ARBA00004651"/>
    </source>
</evidence>
<dbReference type="Pfam" id="PF00892">
    <property type="entry name" value="EamA"/>
    <property type="match status" value="2"/>
</dbReference>
<dbReference type="InterPro" id="IPR000620">
    <property type="entry name" value="EamA_dom"/>
</dbReference>
<keyword evidence="7 8" id="KW-0472">Membrane</keyword>
<reference evidence="10 11" key="1">
    <citation type="submission" date="2024-09" db="EMBL/GenBank/DDBJ databases">
        <authorList>
            <person name="Sun Q."/>
            <person name="Mori K."/>
        </authorList>
    </citation>
    <scope>NUCLEOTIDE SEQUENCE [LARGE SCALE GENOMIC DNA]</scope>
    <source>
        <strain evidence="10 11">NCAIM B.02301</strain>
    </source>
</reference>
<dbReference type="PANTHER" id="PTHR22911">
    <property type="entry name" value="ACYL-MALONYL CONDENSING ENZYME-RELATED"/>
    <property type="match status" value="1"/>
</dbReference>
<feature type="transmembrane region" description="Helical" evidence="8">
    <location>
        <begin position="77"/>
        <end position="96"/>
    </location>
</feature>
<feature type="transmembrane region" description="Helical" evidence="8">
    <location>
        <begin position="108"/>
        <end position="125"/>
    </location>
</feature>
<dbReference type="RefSeq" id="WP_273842558.1">
    <property type="nucleotide sequence ID" value="NZ_JAQQWT010000005.1"/>
</dbReference>